<name>A0A264W525_9BACL</name>
<organism evidence="1 2">
    <name type="scientific">Tetzosporium hominis</name>
    <dbReference type="NCBI Taxonomy" id="2020506"/>
    <lineage>
        <taxon>Bacteria</taxon>
        <taxon>Bacillati</taxon>
        <taxon>Bacillota</taxon>
        <taxon>Bacilli</taxon>
        <taxon>Bacillales</taxon>
        <taxon>Caryophanaceae</taxon>
        <taxon>Tetzosporium</taxon>
    </lineage>
</organism>
<sequence>MTTHFEVYSKETDELLHSFTQQDLSKAMSYFNDHLDHYLYVSKPEYQDFRIEGFVLETDDIFRFYNVLIGIYIPKSKMEIVKNEIDSIWNNPDFRYAFTYDANEGVAELNLPLNYLQGFDPTSSIETTIAFVESILKKFASSF</sequence>
<reference evidence="1 2" key="1">
    <citation type="submission" date="2017-07" db="EMBL/GenBank/DDBJ databases">
        <title>Tetzosporium hominis gen.nov. sp.nov.</title>
        <authorList>
            <person name="Tetz G."/>
            <person name="Tetz V."/>
        </authorList>
    </citation>
    <scope>NUCLEOTIDE SEQUENCE [LARGE SCALE GENOMIC DNA]</scope>
    <source>
        <strain evidence="1 2">VT-49</strain>
    </source>
</reference>
<evidence type="ECO:0008006" key="3">
    <source>
        <dbReference type="Google" id="ProtNLM"/>
    </source>
</evidence>
<keyword evidence="2" id="KW-1185">Reference proteome</keyword>
<protein>
    <recommendedName>
        <fullName evidence="3">Branched-chain amino acid aminotransferase</fullName>
    </recommendedName>
</protein>
<evidence type="ECO:0000313" key="2">
    <source>
        <dbReference type="Proteomes" id="UP000217065"/>
    </source>
</evidence>
<gene>
    <name evidence="1" type="ORF">CF394_03865</name>
</gene>
<accession>A0A264W525</accession>
<dbReference type="Proteomes" id="UP000217065">
    <property type="component" value="Unassembled WGS sequence"/>
</dbReference>
<proteinExistence type="predicted"/>
<dbReference type="OrthoDB" id="2436979at2"/>
<comment type="caution">
    <text evidence="1">The sequence shown here is derived from an EMBL/GenBank/DDBJ whole genome shotgun (WGS) entry which is preliminary data.</text>
</comment>
<evidence type="ECO:0000313" key="1">
    <source>
        <dbReference type="EMBL" id="OZS78686.1"/>
    </source>
</evidence>
<dbReference type="RefSeq" id="WP_094941921.1">
    <property type="nucleotide sequence ID" value="NZ_NOKQ01000187.1"/>
</dbReference>
<dbReference type="EMBL" id="NOKQ01000187">
    <property type="protein sequence ID" value="OZS78686.1"/>
    <property type="molecule type" value="Genomic_DNA"/>
</dbReference>
<dbReference type="AlphaFoldDB" id="A0A264W525"/>